<feature type="region of interest" description="Disordered" evidence="1">
    <location>
        <begin position="39"/>
        <end position="89"/>
    </location>
</feature>
<evidence type="ECO:0000256" key="1">
    <source>
        <dbReference type="SAM" id="MobiDB-lite"/>
    </source>
</evidence>
<dbReference type="AlphaFoldDB" id="A0A6H1ZF03"/>
<sequence length="89" mass="10358">MPKEPKINIVTDKNGIPVWIPDTGDEGYNEALKEMAEAGGNISYKEPEKREPSKQTTEALKEKMERDKWRKDNPNQRRIHSVPDIPWKK</sequence>
<gene>
    <name evidence="2" type="ORF">TM448A00302_0009</name>
</gene>
<evidence type="ECO:0000313" key="2">
    <source>
        <dbReference type="EMBL" id="QJA46001.1"/>
    </source>
</evidence>
<organism evidence="2">
    <name type="scientific">viral metagenome</name>
    <dbReference type="NCBI Taxonomy" id="1070528"/>
    <lineage>
        <taxon>unclassified sequences</taxon>
        <taxon>metagenomes</taxon>
        <taxon>organismal metagenomes</taxon>
    </lineage>
</organism>
<name>A0A6H1ZF03_9ZZZZ</name>
<feature type="compositionally biased region" description="Basic and acidic residues" evidence="1">
    <location>
        <begin position="45"/>
        <end position="75"/>
    </location>
</feature>
<proteinExistence type="predicted"/>
<protein>
    <submittedName>
        <fullName evidence="2">Uncharacterized protein</fullName>
    </submittedName>
</protein>
<dbReference type="EMBL" id="MT144001">
    <property type="protein sequence ID" value="QJA46001.1"/>
    <property type="molecule type" value="Genomic_DNA"/>
</dbReference>
<reference evidence="2" key="1">
    <citation type="submission" date="2020-03" db="EMBL/GenBank/DDBJ databases">
        <title>The deep terrestrial virosphere.</title>
        <authorList>
            <person name="Holmfeldt K."/>
            <person name="Nilsson E."/>
            <person name="Simone D."/>
            <person name="Lopez-Fernandez M."/>
            <person name="Wu X."/>
            <person name="de Brujin I."/>
            <person name="Lundin D."/>
            <person name="Andersson A."/>
            <person name="Bertilsson S."/>
            <person name="Dopson M."/>
        </authorList>
    </citation>
    <scope>NUCLEOTIDE SEQUENCE</scope>
    <source>
        <strain evidence="2">TM448A00302</strain>
    </source>
</reference>
<accession>A0A6H1ZF03</accession>